<keyword evidence="3" id="KW-1185">Reference proteome</keyword>
<dbReference type="EMBL" id="ML119653">
    <property type="protein sequence ID" value="RPA85493.1"/>
    <property type="molecule type" value="Genomic_DNA"/>
</dbReference>
<dbReference type="OrthoDB" id="549336at2759"/>
<accession>A0A3N4IH69</accession>
<evidence type="ECO:0000256" key="1">
    <source>
        <dbReference type="SAM" id="Phobius"/>
    </source>
</evidence>
<organism evidence="2 3">
    <name type="scientific">Ascobolus immersus RN42</name>
    <dbReference type="NCBI Taxonomy" id="1160509"/>
    <lineage>
        <taxon>Eukaryota</taxon>
        <taxon>Fungi</taxon>
        <taxon>Dikarya</taxon>
        <taxon>Ascomycota</taxon>
        <taxon>Pezizomycotina</taxon>
        <taxon>Pezizomycetes</taxon>
        <taxon>Pezizales</taxon>
        <taxon>Ascobolaceae</taxon>
        <taxon>Ascobolus</taxon>
    </lineage>
</organism>
<evidence type="ECO:0008006" key="4">
    <source>
        <dbReference type="Google" id="ProtNLM"/>
    </source>
</evidence>
<protein>
    <recommendedName>
        <fullName evidence="4">Glycosyltransferase family 1 protein</fullName>
    </recommendedName>
</protein>
<keyword evidence="1" id="KW-0812">Transmembrane</keyword>
<gene>
    <name evidence="2" type="ORF">BJ508DRAFT_411906</name>
</gene>
<evidence type="ECO:0000313" key="2">
    <source>
        <dbReference type="EMBL" id="RPA85493.1"/>
    </source>
</evidence>
<evidence type="ECO:0000313" key="3">
    <source>
        <dbReference type="Proteomes" id="UP000275078"/>
    </source>
</evidence>
<proteinExistence type="predicted"/>
<feature type="transmembrane region" description="Helical" evidence="1">
    <location>
        <begin position="7"/>
        <end position="25"/>
    </location>
</feature>
<dbReference type="AlphaFoldDB" id="A0A3N4IH69"/>
<dbReference type="Proteomes" id="UP000275078">
    <property type="component" value="Unassembled WGS sequence"/>
</dbReference>
<name>A0A3N4IH69_ASCIM</name>
<keyword evidence="1" id="KW-0472">Membrane</keyword>
<sequence length="417" mass="47248">MMPRRLGTVIISAVLAVIFFGFYFFNSQTSFPNRFSKNIPPEFPAVPKDGPPLSLVVTETGGSHDEVVAALVHAFGAHPRAQMDLYQLLARYNITKVMSEFELPNKVPKHEGPGAFKNGKDVPDILVMTTCEIDMIEFKDRLSQFLKDPTKKTHIFCTIHHADRWNSYLPDHVIPWVNAERITFLTLSEHVRDFFITEALNKWKKKEKTPPVEVLVPVFPVKIQSTQAAANGALDFALQGDYDPSRRDYKSIFEQLAGFKKNNKDKLITMHLLGHGKKPQVPTEVQDNVIFDASLTYPDFYRVLSEQFALLPAFASAEYLDRKASSSMPASLIAGVPPLVDRAILKAYNYLREEDVWLEEDYGKGLDAVGKLVKVPESVGKAKREGMMRNALRIQDRNQKMASWWMEDIMNKKATKA</sequence>
<keyword evidence="1" id="KW-1133">Transmembrane helix</keyword>
<dbReference type="STRING" id="1160509.A0A3N4IH69"/>
<reference evidence="2 3" key="1">
    <citation type="journal article" date="2018" name="Nat. Ecol. Evol.">
        <title>Pezizomycetes genomes reveal the molecular basis of ectomycorrhizal truffle lifestyle.</title>
        <authorList>
            <person name="Murat C."/>
            <person name="Payen T."/>
            <person name="Noel B."/>
            <person name="Kuo A."/>
            <person name="Morin E."/>
            <person name="Chen J."/>
            <person name="Kohler A."/>
            <person name="Krizsan K."/>
            <person name="Balestrini R."/>
            <person name="Da Silva C."/>
            <person name="Montanini B."/>
            <person name="Hainaut M."/>
            <person name="Levati E."/>
            <person name="Barry K.W."/>
            <person name="Belfiori B."/>
            <person name="Cichocki N."/>
            <person name="Clum A."/>
            <person name="Dockter R.B."/>
            <person name="Fauchery L."/>
            <person name="Guy J."/>
            <person name="Iotti M."/>
            <person name="Le Tacon F."/>
            <person name="Lindquist E.A."/>
            <person name="Lipzen A."/>
            <person name="Malagnac F."/>
            <person name="Mello A."/>
            <person name="Molinier V."/>
            <person name="Miyauchi S."/>
            <person name="Poulain J."/>
            <person name="Riccioni C."/>
            <person name="Rubini A."/>
            <person name="Sitrit Y."/>
            <person name="Splivallo R."/>
            <person name="Traeger S."/>
            <person name="Wang M."/>
            <person name="Zifcakova L."/>
            <person name="Wipf D."/>
            <person name="Zambonelli A."/>
            <person name="Paolocci F."/>
            <person name="Nowrousian M."/>
            <person name="Ottonello S."/>
            <person name="Baldrian P."/>
            <person name="Spatafora J.W."/>
            <person name="Henrissat B."/>
            <person name="Nagy L.G."/>
            <person name="Aury J.M."/>
            <person name="Wincker P."/>
            <person name="Grigoriev I.V."/>
            <person name="Bonfante P."/>
            <person name="Martin F.M."/>
        </authorList>
    </citation>
    <scope>NUCLEOTIDE SEQUENCE [LARGE SCALE GENOMIC DNA]</scope>
    <source>
        <strain evidence="2 3">RN42</strain>
    </source>
</reference>